<dbReference type="PANTHER" id="PTHR13789:SF309">
    <property type="entry name" value="PUTATIVE (AFU_ORTHOLOGUE AFUA_6G14510)-RELATED"/>
    <property type="match status" value="1"/>
</dbReference>
<dbReference type="InterPro" id="IPR050493">
    <property type="entry name" value="FAD-dep_Monooxygenase_BioMet"/>
</dbReference>
<dbReference type="EMBL" id="JACAZI010000019">
    <property type="protein sequence ID" value="KAF7340115.1"/>
    <property type="molecule type" value="Genomic_DNA"/>
</dbReference>
<comment type="caution">
    <text evidence="5">The sequence shown here is derived from an EMBL/GenBank/DDBJ whole genome shotgun (WGS) entry which is preliminary data.</text>
</comment>
<evidence type="ECO:0000256" key="3">
    <source>
        <dbReference type="ARBA" id="ARBA00023033"/>
    </source>
</evidence>
<proteinExistence type="inferred from homology"/>
<keyword evidence="3" id="KW-0503">Monooxygenase</keyword>
<evidence type="ECO:0000313" key="5">
    <source>
        <dbReference type="EMBL" id="KAF7340115.1"/>
    </source>
</evidence>
<evidence type="ECO:0000313" key="6">
    <source>
        <dbReference type="Proteomes" id="UP000620124"/>
    </source>
</evidence>
<dbReference type="PANTHER" id="PTHR13789">
    <property type="entry name" value="MONOOXYGENASE"/>
    <property type="match status" value="1"/>
</dbReference>
<evidence type="ECO:0000256" key="4">
    <source>
        <dbReference type="SAM" id="MobiDB-lite"/>
    </source>
</evidence>
<dbReference type="InterPro" id="IPR036188">
    <property type="entry name" value="FAD/NAD-bd_sf"/>
</dbReference>
<name>A0A8H6XGT6_9AGAR</name>
<accession>A0A8H6XGT6</accession>
<dbReference type="Gene3D" id="3.50.50.60">
    <property type="entry name" value="FAD/NAD(P)-binding domain"/>
    <property type="match status" value="1"/>
</dbReference>
<keyword evidence="6" id="KW-1185">Reference proteome</keyword>
<organism evidence="5 6">
    <name type="scientific">Mycena venus</name>
    <dbReference type="NCBI Taxonomy" id="2733690"/>
    <lineage>
        <taxon>Eukaryota</taxon>
        <taxon>Fungi</taxon>
        <taxon>Dikarya</taxon>
        <taxon>Basidiomycota</taxon>
        <taxon>Agaricomycotina</taxon>
        <taxon>Agaricomycetes</taxon>
        <taxon>Agaricomycetidae</taxon>
        <taxon>Agaricales</taxon>
        <taxon>Marasmiineae</taxon>
        <taxon>Mycenaceae</taxon>
        <taxon>Mycena</taxon>
    </lineage>
</organism>
<evidence type="ECO:0000256" key="1">
    <source>
        <dbReference type="ARBA" id="ARBA00007992"/>
    </source>
</evidence>
<gene>
    <name evidence="5" type="ORF">MVEN_01929900</name>
</gene>
<dbReference type="OrthoDB" id="16820at2759"/>
<comment type="similarity">
    <text evidence="1">Belongs to the paxM FAD-dependent monooxygenase family.</text>
</comment>
<protein>
    <submittedName>
        <fullName evidence="5">Salicylate hydroxylase</fullName>
    </submittedName>
</protein>
<reference evidence="5" key="1">
    <citation type="submission" date="2020-05" db="EMBL/GenBank/DDBJ databases">
        <title>Mycena genomes resolve the evolution of fungal bioluminescence.</title>
        <authorList>
            <person name="Tsai I.J."/>
        </authorList>
    </citation>
    <scope>NUCLEOTIDE SEQUENCE</scope>
    <source>
        <strain evidence="5">CCC161011</strain>
    </source>
</reference>
<sequence length="330" mass="35497">MAANAVAPKILGIIGSAIAGPTLALQLLSHLILASRFRPIIFDKSAALPNLSSSAITSSSSSPKKGHPLTVSSAGAAVALFSNGLFPLYNLNLRASLDVASSELSCLTIWRSGYGSHLSDGSLKVGKYQKLNSCTNPTWNPELQTGGRAIERHKLQYLLVSEYLRRGGEVQWDKNAVSFSRHTSGQMQVLFSDGTDVVVDLLVGADGGFSTVRKFILNERDSSTAEARWLPHFMGITGFYGISTPTAALAETRADAKTRESTHAIWLDNGNLSVAPLPDGKMRWDLMISEKTPPGPRDQSSRRSRGAVSPHSGRRRLCPACTLGHRVSRS</sequence>
<dbReference type="Proteomes" id="UP000620124">
    <property type="component" value="Unassembled WGS sequence"/>
</dbReference>
<feature type="region of interest" description="Disordered" evidence="4">
    <location>
        <begin position="287"/>
        <end position="330"/>
    </location>
</feature>
<evidence type="ECO:0000256" key="2">
    <source>
        <dbReference type="ARBA" id="ARBA00023002"/>
    </source>
</evidence>
<dbReference type="GO" id="GO:0004497">
    <property type="term" value="F:monooxygenase activity"/>
    <property type="evidence" value="ECO:0007669"/>
    <property type="project" value="UniProtKB-KW"/>
</dbReference>
<keyword evidence="2" id="KW-0560">Oxidoreductase</keyword>
<dbReference type="AlphaFoldDB" id="A0A8H6XGT6"/>
<dbReference type="SUPFAM" id="SSF51905">
    <property type="entry name" value="FAD/NAD(P)-binding domain"/>
    <property type="match status" value="1"/>
</dbReference>